<evidence type="ECO:0000313" key="8">
    <source>
        <dbReference type="EMBL" id="KAF0900391.1"/>
    </source>
</evidence>
<dbReference type="SUPFAM" id="SSF81338">
    <property type="entry name" value="Aquaporin-like"/>
    <property type="match status" value="1"/>
</dbReference>
<keyword evidence="5 7" id="KW-0472">Membrane</keyword>
<proteinExistence type="inferred from homology"/>
<dbReference type="EMBL" id="SPHZ02000009">
    <property type="protein sequence ID" value="KAF0900391.1"/>
    <property type="molecule type" value="Genomic_DNA"/>
</dbReference>
<dbReference type="InterPro" id="IPR000425">
    <property type="entry name" value="MIP"/>
</dbReference>
<accession>A0A6G1CJY1</accession>
<evidence type="ECO:0000256" key="2">
    <source>
        <dbReference type="ARBA" id="ARBA00022692"/>
    </source>
</evidence>
<dbReference type="Proteomes" id="UP000479710">
    <property type="component" value="Unassembled WGS sequence"/>
</dbReference>
<dbReference type="OrthoDB" id="3222at2759"/>
<name>A0A6G1CJY1_9ORYZ</name>
<sequence length="207" mass="22079">MAFERRKGMVVLHEVGVPTMQPSESNRIAIIISPREAPITPSKIVPMKPINHGDGMLIPFVQEFIGTFILIFTVLPTITMNEQHAGVDSLLGGAASTGLAVNCKTPHRLKSISPCLIALSLIHILGCHLNPVVSVAMAVFGHRDLSHLLPYTAAQVVGSIAVSFVVREIYHPVKELVAVVVGATIMMNGLVPGCKVGLGNVVMQMPP</sequence>
<dbReference type="InterPro" id="IPR023271">
    <property type="entry name" value="Aquaporin-like"/>
</dbReference>
<evidence type="ECO:0000313" key="9">
    <source>
        <dbReference type="Proteomes" id="UP000479710"/>
    </source>
</evidence>
<organism evidence="8 9">
    <name type="scientific">Oryza meyeriana var. granulata</name>
    <dbReference type="NCBI Taxonomy" id="110450"/>
    <lineage>
        <taxon>Eukaryota</taxon>
        <taxon>Viridiplantae</taxon>
        <taxon>Streptophyta</taxon>
        <taxon>Embryophyta</taxon>
        <taxon>Tracheophyta</taxon>
        <taxon>Spermatophyta</taxon>
        <taxon>Magnoliopsida</taxon>
        <taxon>Liliopsida</taxon>
        <taxon>Poales</taxon>
        <taxon>Poaceae</taxon>
        <taxon>BOP clade</taxon>
        <taxon>Oryzoideae</taxon>
        <taxon>Oryzeae</taxon>
        <taxon>Oryzinae</taxon>
        <taxon>Oryza</taxon>
        <taxon>Oryza meyeriana</taxon>
    </lineage>
</organism>
<keyword evidence="6" id="KW-0813">Transport</keyword>
<keyword evidence="2 6" id="KW-0812">Transmembrane</keyword>
<dbReference type="GO" id="GO:0015267">
    <property type="term" value="F:channel activity"/>
    <property type="evidence" value="ECO:0007669"/>
    <property type="project" value="InterPro"/>
</dbReference>
<comment type="subcellular location">
    <subcellularLocation>
        <location evidence="1">Membrane</location>
        <topology evidence="1">Multi-pass membrane protein</topology>
    </subcellularLocation>
</comment>
<protein>
    <submittedName>
        <fullName evidence="8">Uncharacterized protein</fullName>
    </submittedName>
</protein>
<dbReference type="GO" id="GO:0016020">
    <property type="term" value="C:membrane"/>
    <property type="evidence" value="ECO:0007669"/>
    <property type="project" value="UniProtKB-SubCell"/>
</dbReference>
<dbReference type="PANTHER" id="PTHR45724:SF55">
    <property type="entry name" value="AQUAPORIN NIP3-2"/>
    <property type="match status" value="1"/>
</dbReference>
<keyword evidence="4 7" id="KW-1133">Transmembrane helix</keyword>
<keyword evidence="3" id="KW-0677">Repeat</keyword>
<feature type="non-terminal residue" evidence="8">
    <location>
        <position position="207"/>
    </location>
</feature>
<feature type="transmembrane region" description="Helical" evidence="7">
    <location>
        <begin position="115"/>
        <end position="142"/>
    </location>
</feature>
<feature type="transmembrane region" description="Helical" evidence="7">
    <location>
        <begin position="84"/>
        <end position="103"/>
    </location>
</feature>
<dbReference type="Pfam" id="PF00230">
    <property type="entry name" value="MIP"/>
    <property type="match status" value="1"/>
</dbReference>
<evidence type="ECO:0000256" key="4">
    <source>
        <dbReference type="ARBA" id="ARBA00022989"/>
    </source>
</evidence>
<keyword evidence="9" id="KW-1185">Reference proteome</keyword>
<dbReference type="PRINTS" id="PR00783">
    <property type="entry name" value="MINTRINSICP"/>
</dbReference>
<dbReference type="PANTHER" id="PTHR45724">
    <property type="entry name" value="AQUAPORIN NIP2-1"/>
    <property type="match status" value="1"/>
</dbReference>
<comment type="similarity">
    <text evidence="6">Belongs to the MIP/aquaporin (TC 1.A.8) family.</text>
</comment>
<evidence type="ECO:0000256" key="3">
    <source>
        <dbReference type="ARBA" id="ARBA00022737"/>
    </source>
</evidence>
<evidence type="ECO:0000256" key="1">
    <source>
        <dbReference type="ARBA" id="ARBA00004141"/>
    </source>
</evidence>
<evidence type="ECO:0000256" key="6">
    <source>
        <dbReference type="RuleBase" id="RU000477"/>
    </source>
</evidence>
<gene>
    <name evidence="8" type="ORF">E2562_031583</name>
</gene>
<evidence type="ECO:0000256" key="7">
    <source>
        <dbReference type="SAM" id="Phobius"/>
    </source>
</evidence>
<comment type="caution">
    <text evidence="8">The sequence shown here is derived from an EMBL/GenBank/DDBJ whole genome shotgun (WGS) entry which is preliminary data.</text>
</comment>
<feature type="transmembrane region" description="Helical" evidence="7">
    <location>
        <begin position="148"/>
        <end position="166"/>
    </location>
</feature>
<feature type="transmembrane region" description="Helical" evidence="7">
    <location>
        <begin position="178"/>
        <end position="198"/>
    </location>
</feature>
<dbReference type="Gene3D" id="1.20.1080.10">
    <property type="entry name" value="Glycerol uptake facilitator protein"/>
    <property type="match status" value="1"/>
</dbReference>
<reference evidence="8 9" key="1">
    <citation type="submission" date="2019-11" db="EMBL/GenBank/DDBJ databases">
        <title>Whole genome sequence of Oryza granulata.</title>
        <authorList>
            <person name="Li W."/>
        </authorList>
    </citation>
    <scope>NUCLEOTIDE SEQUENCE [LARGE SCALE GENOMIC DNA]</scope>
    <source>
        <strain evidence="9">cv. Menghai</strain>
        <tissue evidence="8">Leaf</tissue>
    </source>
</reference>
<evidence type="ECO:0000256" key="5">
    <source>
        <dbReference type="ARBA" id="ARBA00023136"/>
    </source>
</evidence>
<dbReference type="AlphaFoldDB" id="A0A6G1CJY1"/>
<dbReference type="InterPro" id="IPR034294">
    <property type="entry name" value="Aquaporin_transptr"/>
</dbReference>
<feature type="transmembrane region" description="Helical" evidence="7">
    <location>
        <begin position="57"/>
        <end position="78"/>
    </location>
</feature>